<gene>
    <name evidence="2" type="ORF">QPL79_02965</name>
</gene>
<dbReference type="RefSeq" id="WP_285273289.1">
    <property type="nucleotide sequence ID" value="NZ_JASNVW010000001.1"/>
</dbReference>
<organism evidence="2 3">
    <name type="scientific">Ignisphaera cupida</name>
    <dbReference type="NCBI Taxonomy" id="3050454"/>
    <lineage>
        <taxon>Archaea</taxon>
        <taxon>Thermoproteota</taxon>
        <taxon>Thermoprotei</taxon>
        <taxon>Desulfurococcales</taxon>
        <taxon>Desulfurococcaceae</taxon>
        <taxon>Ignisphaera</taxon>
    </lineage>
</organism>
<reference evidence="2 3" key="1">
    <citation type="submission" date="2023-05" db="EMBL/GenBank/DDBJ databases">
        <title>A new hyperthermophilic archaea 'Ignisphaera cupida' sp. nov. and description of the family 'Ignisphaeraceae' fam. nov.</title>
        <authorList>
            <person name="Podosokorskaya O.A."/>
            <person name="Elcheninov A.G."/>
            <person name="Klukina A."/>
            <person name="Merkel A.Y."/>
        </authorList>
    </citation>
    <scope>NUCLEOTIDE SEQUENCE [LARGE SCALE GENOMIC DNA]</scope>
    <source>
        <strain evidence="2 3">4213-co</strain>
    </source>
</reference>
<evidence type="ECO:0000313" key="2">
    <source>
        <dbReference type="EMBL" id="MDK6028323.1"/>
    </source>
</evidence>
<feature type="domain" description="Fe/B12 periplasmic-binding" evidence="1">
    <location>
        <begin position="2"/>
        <end position="261"/>
    </location>
</feature>
<evidence type="ECO:0000313" key="3">
    <source>
        <dbReference type="Proteomes" id="UP001529235"/>
    </source>
</evidence>
<dbReference type="InterPro" id="IPR002491">
    <property type="entry name" value="ABC_transptr_periplasmic_BD"/>
</dbReference>
<accession>A0ABD4Z6T6</accession>
<dbReference type="InterPro" id="IPR050902">
    <property type="entry name" value="ABC_Transporter_SBP"/>
</dbReference>
<dbReference type="Pfam" id="PF01497">
    <property type="entry name" value="Peripla_BP_2"/>
    <property type="match status" value="1"/>
</dbReference>
<evidence type="ECO:0000259" key="1">
    <source>
        <dbReference type="PROSITE" id="PS50983"/>
    </source>
</evidence>
<dbReference type="SUPFAM" id="SSF53807">
    <property type="entry name" value="Helical backbone' metal receptor"/>
    <property type="match status" value="1"/>
</dbReference>
<dbReference type="Gene3D" id="3.40.50.1980">
    <property type="entry name" value="Nitrogenase molybdenum iron protein domain"/>
    <property type="match status" value="2"/>
</dbReference>
<dbReference type="PANTHER" id="PTHR30535:SF34">
    <property type="entry name" value="MOLYBDATE-BINDING PROTEIN MOLA"/>
    <property type="match status" value="1"/>
</dbReference>
<comment type="caution">
    <text evidence="2">The sequence shown here is derived from an EMBL/GenBank/DDBJ whole genome shotgun (WGS) entry which is preliminary data.</text>
</comment>
<name>A0ABD4Z6T6_9CREN</name>
<dbReference type="PANTHER" id="PTHR30535">
    <property type="entry name" value="VITAMIN B12-BINDING PROTEIN"/>
    <property type="match status" value="1"/>
</dbReference>
<protein>
    <submittedName>
        <fullName evidence="2">ABC transporter substrate-binding protein</fullName>
    </submittedName>
</protein>
<proteinExistence type="predicted"/>
<dbReference type="PROSITE" id="PS50983">
    <property type="entry name" value="FE_B12_PBP"/>
    <property type="match status" value="1"/>
</dbReference>
<sequence>MRIVSLSPAVSETLSLLGLEDNIVGVTPWCKMYLKRKEISIVGTYLDINIEMLKKLNPDIVFIQAHVHDKFLSVLRSEGFNAYLVSLPTNLLDIVSNVEFVASLVDRYWEGKELADKLLDNIVYYKRAIRVGFRPRVYVEYLWPDKSFSTTGGLTYVDDAIRLCGGINIFFDKKQKFFFPKDEEIISRNPQIIMVNIEPPFMGITLEKFLSIREPLKNTLAYEEGTIYLIEESVEANLAHPGPSFIINTLKRIAEVISSYEKLRKT</sequence>
<dbReference type="EMBL" id="JASNVW010000001">
    <property type="protein sequence ID" value="MDK6028323.1"/>
    <property type="molecule type" value="Genomic_DNA"/>
</dbReference>
<dbReference type="AlphaFoldDB" id="A0ABD4Z6T6"/>
<keyword evidence="3" id="KW-1185">Reference proteome</keyword>
<dbReference type="Proteomes" id="UP001529235">
    <property type="component" value="Unassembled WGS sequence"/>
</dbReference>